<reference evidence="1 2" key="1">
    <citation type="submission" date="2015-03" db="EMBL/GenBank/DDBJ databases">
        <authorList>
            <person name="Zheng J."/>
            <person name="Ganezle M."/>
        </authorList>
    </citation>
    <scope>NUCLEOTIDE SEQUENCE [LARGE SCALE GENOMIC DNA]</scope>
    <source>
        <strain evidence="1 2">LP38</strain>
    </source>
</reference>
<dbReference type="Proteomes" id="UP000033491">
    <property type="component" value="Unassembled WGS sequence"/>
</dbReference>
<comment type="caution">
    <text evidence="1">The sequence shown here is derived from an EMBL/GenBank/DDBJ whole genome shotgun (WGS) entry which is preliminary data.</text>
</comment>
<gene>
    <name evidence="1" type="ORF">VC81_10595</name>
</gene>
<dbReference type="EMBL" id="JZCR01000023">
    <property type="protein sequence ID" value="KJW12012.1"/>
    <property type="molecule type" value="Genomic_DNA"/>
</dbReference>
<accession>A0A0F3RTA1</accession>
<evidence type="ECO:0000313" key="1">
    <source>
        <dbReference type="EMBL" id="KJW12012.1"/>
    </source>
</evidence>
<name>A0A0F3RTA1_9LACO</name>
<evidence type="ECO:0000313" key="2">
    <source>
        <dbReference type="Proteomes" id="UP000033491"/>
    </source>
</evidence>
<protein>
    <submittedName>
        <fullName evidence="1">Uncharacterized protein</fullName>
    </submittedName>
</protein>
<dbReference type="AlphaFoldDB" id="A0A0F3RTA1"/>
<dbReference type="PATRIC" id="fig|216463.3.peg.1366"/>
<proteinExistence type="predicted"/>
<sequence>MDQNQSQQSGSTDSSVKPRQKLTDLVEFQEDLAPMTETERRLIDQFLLVSRIYDRVLRQAEAGLTVSLANYQHNRQFYRDLTDLIRFRQEFFRTIGAFLNKPVPMVYQLTLYDQISRRRRSYTLDQLPQINPRDLVRGTVVETLRYPMLKMAVRRTYTVQNHHLYCDRNEFLMVHQSMQWLDGLMTLKLNLDDYSYWLRANQISILAYT</sequence>
<organism evidence="1 2">
    <name type="scientific">Levilactobacillus spicheri</name>
    <dbReference type="NCBI Taxonomy" id="216463"/>
    <lineage>
        <taxon>Bacteria</taxon>
        <taxon>Bacillati</taxon>
        <taxon>Bacillota</taxon>
        <taxon>Bacilli</taxon>
        <taxon>Lactobacillales</taxon>
        <taxon>Lactobacillaceae</taxon>
        <taxon>Levilactobacillus</taxon>
    </lineage>
</organism>